<evidence type="ECO:0000256" key="1">
    <source>
        <dbReference type="SAM" id="MobiDB-lite"/>
    </source>
</evidence>
<protein>
    <submittedName>
        <fullName evidence="2">RGP1 homolog, RAB6A GEF complex partner 1</fullName>
    </submittedName>
</protein>
<reference evidence="2" key="2">
    <citation type="submission" date="2025-09" db="UniProtKB">
        <authorList>
            <consortium name="Ensembl"/>
        </authorList>
    </citation>
    <scope>IDENTIFICATION</scope>
</reference>
<feature type="compositionally biased region" description="Low complexity" evidence="1">
    <location>
        <begin position="221"/>
        <end position="231"/>
    </location>
</feature>
<dbReference type="Proteomes" id="UP000472261">
    <property type="component" value="Unplaced"/>
</dbReference>
<keyword evidence="3" id="KW-1185">Reference proteome</keyword>
<feature type="compositionally biased region" description="Low complexity" evidence="1">
    <location>
        <begin position="180"/>
        <end position="190"/>
    </location>
</feature>
<dbReference type="Pfam" id="PF08737">
    <property type="entry name" value="Rgp1"/>
    <property type="match status" value="2"/>
</dbReference>
<dbReference type="InterPro" id="IPR014848">
    <property type="entry name" value="Rgp1"/>
</dbReference>
<evidence type="ECO:0000313" key="2">
    <source>
        <dbReference type="Ensembl" id="ENSPCLP00000018059.1"/>
    </source>
</evidence>
<feature type="compositionally biased region" description="Basic residues" evidence="1">
    <location>
        <begin position="114"/>
        <end position="127"/>
    </location>
</feature>
<evidence type="ECO:0000313" key="3">
    <source>
        <dbReference type="Proteomes" id="UP000472261"/>
    </source>
</evidence>
<accession>A0A669QBI0</accession>
<organism evidence="2 3">
    <name type="scientific">Phasianus colchicus</name>
    <name type="common">Common pheasant</name>
    <dbReference type="NCBI Taxonomy" id="9054"/>
    <lineage>
        <taxon>Eukaryota</taxon>
        <taxon>Metazoa</taxon>
        <taxon>Chordata</taxon>
        <taxon>Craniata</taxon>
        <taxon>Vertebrata</taxon>
        <taxon>Euteleostomi</taxon>
        <taxon>Archelosauria</taxon>
        <taxon>Archosauria</taxon>
        <taxon>Dinosauria</taxon>
        <taxon>Saurischia</taxon>
        <taxon>Theropoda</taxon>
        <taxon>Coelurosauria</taxon>
        <taxon>Aves</taxon>
        <taxon>Neognathae</taxon>
        <taxon>Galloanserae</taxon>
        <taxon>Galliformes</taxon>
        <taxon>Phasianidae</taxon>
        <taxon>Phasianinae</taxon>
        <taxon>Phasianus</taxon>
    </lineage>
</organism>
<reference evidence="2" key="1">
    <citation type="submission" date="2025-08" db="UniProtKB">
        <authorList>
            <consortium name="Ensembl"/>
        </authorList>
    </citation>
    <scope>IDENTIFICATION</scope>
</reference>
<dbReference type="PANTHER" id="PTHR12507">
    <property type="entry name" value="REDUCED GROWTH PHENOTYPE 1 RGP1, YEAST -RELATED"/>
    <property type="match status" value="1"/>
</dbReference>
<feature type="compositionally biased region" description="Low complexity" evidence="1">
    <location>
        <begin position="128"/>
        <end position="158"/>
    </location>
</feature>
<feature type="region of interest" description="Disordered" evidence="1">
    <location>
        <begin position="1"/>
        <end position="278"/>
    </location>
</feature>
<dbReference type="Ensembl" id="ENSPCLT00000024037.1">
    <property type="protein sequence ID" value="ENSPCLP00000018059.1"/>
    <property type="gene ID" value="ENSPCLG00000015091.1"/>
</dbReference>
<feature type="compositionally biased region" description="Low complexity" evidence="1">
    <location>
        <begin position="99"/>
        <end position="113"/>
    </location>
</feature>
<dbReference type="AlphaFoldDB" id="A0A669QBI0"/>
<proteinExistence type="predicted"/>
<feature type="compositionally biased region" description="Pro residues" evidence="1">
    <location>
        <begin position="88"/>
        <end position="98"/>
    </location>
</feature>
<feature type="compositionally biased region" description="Pro residues" evidence="1">
    <location>
        <begin position="198"/>
        <end position="220"/>
    </location>
</feature>
<sequence>MAAGPRSRCRLFPYPIYRAGTRPPGPGGYSRRGGRGRHSETGTAQSAMTRPLLPSAAPSRGPEGSGAARLPGHPPPPSPYQPITAAPAPSPPHHPLPRPAAGAPARTAASGRRAAVRRGTARRRLRRAAAAPGSGAPGTAASRRSPRRGPAPTPRSTASVAPRPPWPRRGHGLVQPPPAATATGAAAPRTRPLHRPPPRPAPPLPLPPRPPPRGTAPAPPESRAAEPSGAENCRAGSSGARALPSCPESSRKPPSAAERSPRSGRPCGGAERAGSRGGPVPAMIEVVAKLGRGPVFLAGEMLECVITFTNPLSASSTSASSEMLAWASAQIHCQFHASENRVVLPPSDGSKPDVQAENETVFVPNRGERGQCILSTPPKILFCDLRLDPGESKSYSYCETLPIDGPPSFRGQSVKYVYKLTIGCQRVNSPIKLLRVPFRVLVLHGLKDYQCPQDEAVAPSNPFLEEEEGLKKDSRLADLATELLMAATSRRSLHLYNISNTRGKVGTFCIFKTVYKIGEDVIGTFNFSEGDIPCLQFSVSLQTEESIQEEFQRRRGQPVSFSTHARHQEACLHTAQSSFNLPIPLSSTPGFTTNIVSLKWRLHFEFVTSGETARTCMVRGSQSEAITWTGVEQIEVDTFSWDLPIKVLPTNPILASYVSQFSSANSITI</sequence>
<name>A0A669QBI0_PHACC</name>